<evidence type="ECO:0000256" key="1">
    <source>
        <dbReference type="ARBA" id="ARBA00004196"/>
    </source>
</evidence>
<dbReference type="Gene3D" id="3.40.30.10">
    <property type="entry name" value="Glutaredoxin"/>
    <property type="match status" value="1"/>
</dbReference>
<dbReference type="GO" id="GO:0016491">
    <property type="term" value="F:oxidoreductase activity"/>
    <property type="evidence" value="ECO:0007669"/>
    <property type="project" value="InterPro"/>
</dbReference>
<keyword evidence="5" id="KW-0413">Isomerase</keyword>
<evidence type="ECO:0000313" key="6">
    <source>
        <dbReference type="Proteomes" id="UP000198517"/>
    </source>
</evidence>
<sequence length="186" mass="21343">MKFFKKRIIDFVLLGLLLVFLFVPKVRDFISGKLLFFGPDMSEVTKDIALSDSEYDVELEGINVPNANLKDFKGKLLFLNFWGTWCPPCRAEWGSIQKLYDQEKDKMQFVLVAMQDQRKDVEAFLKENNYTAPVYLAVSPLSDKILPQVFPSTFIIDKKGRVLKKDEGANNWSSEAVISFIDNVSK</sequence>
<dbReference type="CDD" id="cd02966">
    <property type="entry name" value="TlpA_like_family"/>
    <property type="match status" value="1"/>
</dbReference>
<dbReference type="GO" id="GO:0017004">
    <property type="term" value="P:cytochrome complex assembly"/>
    <property type="evidence" value="ECO:0007669"/>
    <property type="project" value="UniProtKB-KW"/>
</dbReference>
<evidence type="ECO:0000313" key="5">
    <source>
        <dbReference type="EMBL" id="SDE44055.1"/>
    </source>
</evidence>
<dbReference type="InterPro" id="IPR036249">
    <property type="entry name" value="Thioredoxin-like_sf"/>
</dbReference>
<dbReference type="GO" id="GO:0016853">
    <property type="term" value="F:isomerase activity"/>
    <property type="evidence" value="ECO:0007669"/>
    <property type="project" value="UniProtKB-KW"/>
</dbReference>
<dbReference type="PROSITE" id="PS00194">
    <property type="entry name" value="THIOREDOXIN_1"/>
    <property type="match status" value="1"/>
</dbReference>
<dbReference type="PROSITE" id="PS51352">
    <property type="entry name" value="THIOREDOXIN_2"/>
    <property type="match status" value="1"/>
</dbReference>
<name>A0A1G7D004_9FLAO</name>
<dbReference type="Pfam" id="PF08534">
    <property type="entry name" value="Redoxin"/>
    <property type="match status" value="1"/>
</dbReference>
<dbReference type="PANTHER" id="PTHR42852:SF13">
    <property type="entry name" value="PROTEIN DIPZ"/>
    <property type="match status" value="1"/>
</dbReference>
<keyword evidence="6" id="KW-1185">Reference proteome</keyword>
<keyword evidence="2" id="KW-0201">Cytochrome c-type biogenesis</keyword>
<proteinExistence type="predicted"/>
<dbReference type="Proteomes" id="UP000198517">
    <property type="component" value="Unassembled WGS sequence"/>
</dbReference>
<evidence type="ECO:0000259" key="4">
    <source>
        <dbReference type="PROSITE" id="PS51352"/>
    </source>
</evidence>
<dbReference type="OrthoDB" id="9815205at2"/>
<feature type="domain" description="Thioredoxin" evidence="4">
    <location>
        <begin position="39"/>
        <end position="186"/>
    </location>
</feature>
<keyword evidence="3" id="KW-0676">Redox-active center</keyword>
<dbReference type="EMBL" id="FNAS01000009">
    <property type="protein sequence ID" value="SDE44055.1"/>
    <property type="molecule type" value="Genomic_DNA"/>
</dbReference>
<dbReference type="SUPFAM" id="SSF52833">
    <property type="entry name" value="Thioredoxin-like"/>
    <property type="match status" value="1"/>
</dbReference>
<organism evidence="5 6">
    <name type="scientific">Riemerella columbipharyngis</name>
    <dbReference type="NCBI Taxonomy" id="1071918"/>
    <lineage>
        <taxon>Bacteria</taxon>
        <taxon>Pseudomonadati</taxon>
        <taxon>Bacteroidota</taxon>
        <taxon>Flavobacteriia</taxon>
        <taxon>Flavobacteriales</taxon>
        <taxon>Weeksellaceae</taxon>
        <taxon>Riemerella</taxon>
    </lineage>
</organism>
<dbReference type="InterPro" id="IPR013766">
    <property type="entry name" value="Thioredoxin_domain"/>
</dbReference>
<dbReference type="InterPro" id="IPR017937">
    <property type="entry name" value="Thioredoxin_CS"/>
</dbReference>
<dbReference type="InterPro" id="IPR050553">
    <property type="entry name" value="Thioredoxin_ResA/DsbE_sf"/>
</dbReference>
<evidence type="ECO:0000256" key="2">
    <source>
        <dbReference type="ARBA" id="ARBA00022748"/>
    </source>
</evidence>
<dbReference type="RefSeq" id="WP_092736652.1">
    <property type="nucleotide sequence ID" value="NZ_FNAS01000009.1"/>
</dbReference>
<protein>
    <submittedName>
        <fullName evidence="5">Thiol-disulfide isomerase or thioredoxin</fullName>
    </submittedName>
</protein>
<comment type="subcellular location">
    <subcellularLocation>
        <location evidence="1">Cell envelope</location>
    </subcellularLocation>
</comment>
<evidence type="ECO:0000256" key="3">
    <source>
        <dbReference type="ARBA" id="ARBA00023284"/>
    </source>
</evidence>
<reference evidence="5 6" key="1">
    <citation type="submission" date="2016-10" db="EMBL/GenBank/DDBJ databases">
        <authorList>
            <person name="de Groot N.N."/>
        </authorList>
    </citation>
    <scope>NUCLEOTIDE SEQUENCE [LARGE SCALE GENOMIC DNA]</scope>
    <source>
        <strain evidence="5 6">DSM 24015</strain>
    </source>
</reference>
<gene>
    <name evidence="5" type="ORF">SAMN05421544_10960</name>
</gene>
<dbReference type="PANTHER" id="PTHR42852">
    <property type="entry name" value="THIOL:DISULFIDE INTERCHANGE PROTEIN DSBE"/>
    <property type="match status" value="1"/>
</dbReference>
<dbReference type="AlphaFoldDB" id="A0A1G7D004"/>
<dbReference type="GO" id="GO:0030313">
    <property type="term" value="C:cell envelope"/>
    <property type="evidence" value="ECO:0007669"/>
    <property type="project" value="UniProtKB-SubCell"/>
</dbReference>
<dbReference type="InterPro" id="IPR013740">
    <property type="entry name" value="Redoxin"/>
</dbReference>
<dbReference type="STRING" id="1071918.SAMN05421544_10960"/>
<accession>A0A1G7D004</accession>